<dbReference type="EMBL" id="JAUHMF010000001">
    <property type="protein sequence ID" value="MDT8897803.1"/>
    <property type="molecule type" value="Genomic_DNA"/>
</dbReference>
<keyword evidence="1" id="KW-0328">Glycosyltransferase</keyword>
<dbReference type="PANTHER" id="PTHR12526">
    <property type="entry name" value="GLYCOSYLTRANSFERASE"/>
    <property type="match status" value="1"/>
</dbReference>
<dbReference type="SUPFAM" id="SSF53756">
    <property type="entry name" value="UDP-Glycosyltransferase/glycogen phosphorylase"/>
    <property type="match status" value="1"/>
</dbReference>
<dbReference type="Proteomes" id="UP001254165">
    <property type="component" value="Unassembled WGS sequence"/>
</dbReference>
<evidence type="ECO:0000313" key="2">
    <source>
        <dbReference type="Proteomes" id="UP001254165"/>
    </source>
</evidence>
<evidence type="ECO:0000313" key="1">
    <source>
        <dbReference type="EMBL" id="MDT8897803.1"/>
    </source>
</evidence>
<dbReference type="GO" id="GO:0016757">
    <property type="term" value="F:glycosyltransferase activity"/>
    <property type="evidence" value="ECO:0007669"/>
    <property type="project" value="UniProtKB-KW"/>
</dbReference>
<reference evidence="1 2" key="1">
    <citation type="submission" date="2023-07" db="EMBL/GenBank/DDBJ databases">
        <title>Novel species of Thermanaerothrix with wide hydrolytic capabilities.</title>
        <authorList>
            <person name="Zayulina K.S."/>
            <person name="Podosokorskaya O.A."/>
            <person name="Elcheninov A.G."/>
        </authorList>
    </citation>
    <scope>NUCLEOTIDE SEQUENCE [LARGE SCALE GENOMIC DNA]</scope>
    <source>
        <strain evidence="1 2">4228-RoL</strain>
    </source>
</reference>
<dbReference type="Pfam" id="PF13692">
    <property type="entry name" value="Glyco_trans_1_4"/>
    <property type="match status" value="1"/>
</dbReference>
<dbReference type="EC" id="2.4.-.-" evidence="1"/>
<dbReference type="RefSeq" id="WP_315624458.1">
    <property type="nucleotide sequence ID" value="NZ_JAUHMF010000001.1"/>
</dbReference>
<proteinExistence type="predicted"/>
<dbReference type="CDD" id="cd03801">
    <property type="entry name" value="GT4_PimA-like"/>
    <property type="match status" value="1"/>
</dbReference>
<name>A0ABU3NLS8_9CHLR</name>
<dbReference type="Gene3D" id="3.40.50.2000">
    <property type="entry name" value="Glycogen Phosphorylase B"/>
    <property type="match status" value="2"/>
</dbReference>
<protein>
    <submittedName>
        <fullName evidence="1">Glycosyltransferase family 4 protein</fullName>
        <ecNumber evidence="1">2.4.-.-</ecNumber>
    </submittedName>
</protein>
<sequence length="347" mass="39050">MIARAIKNVCLWPKLDSLGGPTSFQRRLMAGLRAQGVEVHHNPEDPDCQVILLIGGTRYLDVLWRARRRGIRILQRLDGMNWLHRRRFMGLRYALRAEYANLNLAFIRRFLADGVIYQSQFARTWWQRVYGGGERWQQVIYNGVDLATFAPYGMHERPADRWRVMVVEGHLRGGSALGLENAIHFVRALQAQETRPVELWIAGDVPEAERAQVTSLAQDVSLTWTGVVSAQRIAYLDRSAHLLFSAELHPACPNAVIEALACGLPVVGFDTGALAEIVVPSTGRVVPYGADPWRLQPPRVEPLVTASREILAGWEAFSRGARQRAEAAFGLEMMTTRYLEAFQAILE</sequence>
<accession>A0ABU3NLS8</accession>
<organism evidence="1 2">
    <name type="scientific">Thermanaerothrix solaris</name>
    <dbReference type="NCBI Taxonomy" id="3058434"/>
    <lineage>
        <taxon>Bacteria</taxon>
        <taxon>Bacillati</taxon>
        <taxon>Chloroflexota</taxon>
        <taxon>Anaerolineae</taxon>
        <taxon>Anaerolineales</taxon>
        <taxon>Anaerolineaceae</taxon>
        <taxon>Thermanaerothrix</taxon>
    </lineage>
</organism>
<keyword evidence="1" id="KW-0808">Transferase</keyword>
<comment type="caution">
    <text evidence="1">The sequence shown here is derived from an EMBL/GenBank/DDBJ whole genome shotgun (WGS) entry which is preliminary data.</text>
</comment>
<dbReference type="PANTHER" id="PTHR12526:SF635">
    <property type="entry name" value="GLYCOSYL TRANSFERASE GROUP 1"/>
    <property type="match status" value="1"/>
</dbReference>
<gene>
    <name evidence="1" type="ORF">QYE77_05945</name>
</gene>
<keyword evidence="2" id="KW-1185">Reference proteome</keyword>